<dbReference type="Pfam" id="PF07739">
    <property type="entry name" value="TipAS"/>
    <property type="match status" value="1"/>
</dbReference>
<dbReference type="InterPro" id="IPR012925">
    <property type="entry name" value="TipAS_dom"/>
</dbReference>
<dbReference type="AlphaFoldDB" id="A0A1V4SFJ5"/>
<evidence type="ECO:0000259" key="5">
    <source>
        <dbReference type="PROSITE" id="PS50937"/>
    </source>
</evidence>
<evidence type="ECO:0000313" key="6">
    <source>
        <dbReference type="EMBL" id="OPX42640.1"/>
    </source>
</evidence>
<keyword evidence="3" id="KW-0010">Activator</keyword>
<dbReference type="EMBL" id="MZGX01000026">
    <property type="protein sequence ID" value="OPX42640.1"/>
    <property type="molecule type" value="Genomic_DNA"/>
</dbReference>
<dbReference type="SUPFAM" id="SSF46955">
    <property type="entry name" value="Putative DNA-binding domain"/>
    <property type="match status" value="1"/>
</dbReference>
<keyword evidence="2" id="KW-0238">DNA-binding</keyword>
<dbReference type="OrthoDB" id="9814833at2"/>
<dbReference type="Pfam" id="PF13411">
    <property type="entry name" value="MerR_1"/>
    <property type="match status" value="1"/>
</dbReference>
<dbReference type="GO" id="GO:0003700">
    <property type="term" value="F:DNA-binding transcription factor activity"/>
    <property type="evidence" value="ECO:0007669"/>
    <property type="project" value="InterPro"/>
</dbReference>
<keyword evidence="7" id="KW-1185">Reference proteome</keyword>
<dbReference type="InterPro" id="IPR036244">
    <property type="entry name" value="TipA-like_antibiotic-bd"/>
</dbReference>
<dbReference type="PROSITE" id="PS50937">
    <property type="entry name" value="HTH_MERR_2"/>
    <property type="match status" value="1"/>
</dbReference>
<dbReference type="STRING" id="48256.CLHUN_34620"/>
<sequence>MNAKEVAKITGVSVRTLHHYDTISILSPSRNPENGYREYSDDDMDRLQQILFFKECGFSLAQIKGLLNSPGFDREKAFDLQKKFLLHEKRRIELMLETLEKSVQNMKGKMTMSIKDKFHGFDFTSNPYEDEARRLWGDKAVDQSNAHIKSLSQNEQEAIAKGMDDLFTDLAKIRNALPDSATAQAAMDKMYNHFNSNFGYRYSLEAFAGVGQMYVADERFTVNIDKYGDGLSKFLSEAMKIYAESQK</sequence>
<dbReference type="Gene3D" id="1.10.1660.10">
    <property type="match status" value="1"/>
</dbReference>
<evidence type="ECO:0000256" key="2">
    <source>
        <dbReference type="ARBA" id="ARBA00023125"/>
    </source>
</evidence>
<evidence type="ECO:0000256" key="4">
    <source>
        <dbReference type="ARBA" id="ARBA00023163"/>
    </source>
</evidence>
<dbReference type="PANTHER" id="PTHR30204:SF90">
    <property type="entry name" value="HTH-TYPE TRANSCRIPTIONAL ACTIVATOR MTA"/>
    <property type="match status" value="1"/>
</dbReference>
<dbReference type="InterPro" id="IPR009061">
    <property type="entry name" value="DNA-bd_dom_put_sf"/>
</dbReference>
<comment type="caution">
    <text evidence="6">The sequence shown here is derived from an EMBL/GenBank/DDBJ whole genome shotgun (WGS) entry which is preliminary data.</text>
</comment>
<evidence type="ECO:0000256" key="1">
    <source>
        <dbReference type="ARBA" id="ARBA00023015"/>
    </source>
</evidence>
<dbReference type="InterPro" id="IPR000551">
    <property type="entry name" value="MerR-type_HTH_dom"/>
</dbReference>
<keyword evidence="1" id="KW-0805">Transcription regulation</keyword>
<name>A0A1V4SFJ5_RUMHU</name>
<dbReference type="InterPro" id="IPR047057">
    <property type="entry name" value="MerR_fam"/>
</dbReference>
<protein>
    <submittedName>
        <fullName evidence="6">HTH-type transcriptional activator mta</fullName>
    </submittedName>
</protein>
<dbReference type="Proteomes" id="UP000191554">
    <property type="component" value="Unassembled WGS sequence"/>
</dbReference>
<dbReference type="Gene3D" id="1.10.490.50">
    <property type="entry name" value="Antibiotic binding domain of TipA-like multidrug resistance regulators"/>
    <property type="match status" value="1"/>
</dbReference>
<reference evidence="6 7" key="1">
    <citation type="submission" date="2017-03" db="EMBL/GenBank/DDBJ databases">
        <title>Genome sequence of Clostridium hungatei DSM 14427.</title>
        <authorList>
            <person name="Poehlein A."/>
            <person name="Daniel R."/>
        </authorList>
    </citation>
    <scope>NUCLEOTIDE SEQUENCE [LARGE SCALE GENOMIC DNA]</scope>
    <source>
        <strain evidence="6 7">DSM 14427</strain>
    </source>
</reference>
<dbReference type="RefSeq" id="WP_080065888.1">
    <property type="nucleotide sequence ID" value="NZ_MZGX01000026.1"/>
</dbReference>
<organism evidence="6 7">
    <name type="scientific">Ruminiclostridium hungatei</name>
    <name type="common">Clostridium hungatei</name>
    <dbReference type="NCBI Taxonomy" id="48256"/>
    <lineage>
        <taxon>Bacteria</taxon>
        <taxon>Bacillati</taxon>
        <taxon>Bacillota</taxon>
        <taxon>Clostridia</taxon>
        <taxon>Eubacteriales</taxon>
        <taxon>Oscillospiraceae</taxon>
        <taxon>Ruminiclostridium</taxon>
    </lineage>
</organism>
<dbReference type="SUPFAM" id="SSF89082">
    <property type="entry name" value="Antibiotic binding domain of TipA-like multidrug resistance regulators"/>
    <property type="match status" value="1"/>
</dbReference>
<feature type="domain" description="HTH merR-type" evidence="5">
    <location>
        <begin position="1"/>
        <end position="69"/>
    </location>
</feature>
<evidence type="ECO:0000313" key="7">
    <source>
        <dbReference type="Proteomes" id="UP000191554"/>
    </source>
</evidence>
<proteinExistence type="predicted"/>
<evidence type="ECO:0000256" key="3">
    <source>
        <dbReference type="ARBA" id="ARBA00023159"/>
    </source>
</evidence>
<gene>
    <name evidence="6" type="primary">mta_1</name>
    <name evidence="6" type="ORF">CLHUN_34620</name>
</gene>
<keyword evidence="4" id="KW-0804">Transcription</keyword>
<dbReference type="GO" id="GO:0003677">
    <property type="term" value="F:DNA binding"/>
    <property type="evidence" value="ECO:0007669"/>
    <property type="project" value="UniProtKB-KW"/>
</dbReference>
<dbReference type="SMART" id="SM00422">
    <property type="entry name" value="HTH_MERR"/>
    <property type="match status" value="1"/>
</dbReference>
<dbReference type="PANTHER" id="PTHR30204">
    <property type="entry name" value="REDOX-CYCLING DRUG-SENSING TRANSCRIPTIONAL ACTIVATOR SOXR"/>
    <property type="match status" value="1"/>
</dbReference>
<dbReference type="CDD" id="cd01106">
    <property type="entry name" value="HTH_TipAL-Mta"/>
    <property type="match status" value="1"/>
</dbReference>
<accession>A0A1V4SFJ5</accession>